<gene>
    <name evidence="3" type="ORF">Ae201684_002189</name>
</gene>
<name>A0A6G0XRF1_9STRA</name>
<organism evidence="3 4">
    <name type="scientific">Aphanomyces euteiches</name>
    <dbReference type="NCBI Taxonomy" id="100861"/>
    <lineage>
        <taxon>Eukaryota</taxon>
        <taxon>Sar</taxon>
        <taxon>Stramenopiles</taxon>
        <taxon>Oomycota</taxon>
        <taxon>Saprolegniomycetes</taxon>
        <taxon>Saprolegniales</taxon>
        <taxon>Verrucalvaceae</taxon>
        <taxon>Aphanomyces</taxon>
    </lineage>
</organism>
<dbReference type="EMBL" id="VJMJ01000022">
    <property type="protein sequence ID" value="KAF0743134.1"/>
    <property type="molecule type" value="Genomic_DNA"/>
</dbReference>
<feature type="compositionally biased region" description="Polar residues" evidence="1">
    <location>
        <begin position="306"/>
        <end position="317"/>
    </location>
</feature>
<dbReference type="InterPro" id="IPR003018">
    <property type="entry name" value="GAF"/>
</dbReference>
<feature type="compositionally biased region" description="Pro residues" evidence="1">
    <location>
        <begin position="211"/>
        <end position="223"/>
    </location>
</feature>
<comment type="caution">
    <text evidence="3">The sequence shown here is derived from an EMBL/GenBank/DDBJ whole genome shotgun (WGS) entry which is preliminary data.</text>
</comment>
<dbReference type="SUPFAM" id="SSF55781">
    <property type="entry name" value="GAF domain-like"/>
    <property type="match status" value="1"/>
</dbReference>
<dbReference type="PANTHER" id="PTHR43102:SF2">
    <property type="entry name" value="GAF DOMAIN-CONTAINING PROTEIN"/>
    <property type="match status" value="1"/>
</dbReference>
<dbReference type="InterPro" id="IPR029016">
    <property type="entry name" value="GAF-like_dom_sf"/>
</dbReference>
<reference evidence="3 4" key="1">
    <citation type="submission" date="2019-07" db="EMBL/GenBank/DDBJ databases">
        <title>Genomics analysis of Aphanomyces spp. identifies a new class of oomycete effector associated with host adaptation.</title>
        <authorList>
            <person name="Gaulin E."/>
        </authorList>
    </citation>
    <scope>NUCLEOTIDE SEQUENCE [LARGE SCALE GENOMIC DNA]</scope>
    <source>
        <strain evidence="3 4">ATCC 201684</strain>
    </source>
</reference>
<proteinExistence type="predicted"/>
<protein>
    <recommendedName>
        <fullName evidence="2">GAF domain-containing protein</fullName>
    </recommendedName>
</protein>
<feature type="compositionally biased region" description="Polar residues" evidence="1">
    <location>
        <begin position="238"/>
        <end position="247"/>
    </location>
</feature>
<evidence type="ECO:0000313" key="3">
    <source>
        <dbReference type="EMBL" id="KAF0743134.1"/>
    </source>
</evidence>
<feature type="region of interest" description="Disordered" evidence="1">
    <location>
        <begin position="208"/>
        <end position="317"/>
    </location>
</feature>
<dbReference type="Proteomes" id="UP000481153">
    <property type="component" value="Unassembled WGS sequence"/>
</dbReference>
<feature type="compositionally biased region" description="Low complexity" evidence="1">
    <location>
        <begin position="271"/>
        <end position="289"/>
    </location>
</feature>
<dbReference type="AlphaFoldDB" id="A0A6G0XRF1"/>
<feature type="domain" description="GAF" evidence="2">
    <location>
        <begin position="42"/>
        <end position="169"/>
    </location>
</feature>
<dbReference type="Gene3D" id="3.30.450.40">
    <property type="match status" value="1"/>
</dbReference>
<keyword evidence="4" id="KW-1185">Reference proteome</keyword>
<dbReference type="VEuPathDB" id="FungiDB:AeMF1_015832"/>
<accession>A0A6G0XRF1</accession>
<dbReference type="Pfam" id="PF01590">
    <property type="entry name" value="GAF"/>
    <property type="match status" value="1"/>
</dbReference>
<evidence type="ECO:0000256" key="1">
    <source>
        <dbReference type="SAM" id="MobiDB-lite"/>
    </source>
</evidence>
<evidence type="ECO:0000259" key="2">
    <source>
        <dbReference type="Pfam" id="PF01590"/>
    </source>
</evidence>
<sequence>MNTYGYELDFSWDHPWPRAPIPKNEEERLAELERYQILDTAPEERFNKLCRIACKEMKCPISAVSFIDKSKQWFKANSGLTQAAIPRDVALCAHTIMNPRNAVVVLDTTQDERFKNNPLVTRASSVKFYAAVPLVTPRGACIGSVFVFDVKTHTSCDTKLLQKIAAKVMKYLDERLKPASDVGPSTVPLPTQQTPLAPLTRSLSAEYRQPVPEPQPRGPPASVPPQQKQPTLERRMSGGSNVSNGYTQQPPAAPLKPQPRAQYQEPPRVQTPPQQQAIPQQQQQQLQRPESASALVPAASPEPERSLSTNTVNPEGQMTNMGAMLMNLLARTTETQQQLAAQQGVMFETLGHHSEQLNSLSETLSHLEMRIDRTIETKR</sequence>
<evidence type="ECO:0000313" key="4">
    <source>
        <dbReference type="Proteomes" id="UP000481153"/>
    </source>
</evidence>
<dbReference type="PANTHER" id="PTHR43102">
    <property type="entry name" value="SLR1143 PROTEIN"/>
    <property type="match status" value="1"/>
</dbReference>